<dbReference type="OrthoDB" id="9778801at2"/>
<name>A0A2N7VBF3_9BURK</name>
<dbReference type="Pfam" id="PF07103">
    <property type="entry name" value="DUF1365"/>
    <property type="match status" value="1"/>
</dbReference>
<dbReference type="AlphaFoldDB" id="A0A2N7VBF3"/>
<evidence type="ECO:0000313" key="3">
    <source>
        <dbReference type="Proteomes" id="UP000235616"/>
    </source>
</evidence>
<dbReference type="PANTHER" id="PTHR33973">
    <property type="entry name" value="OS07G0153300 PROTEIN"/>
    <property type="match status" value="1"/>
</dbReference>
<sequence length="261" mass="29953">MLGRVMHERVRPVRNRFVYPVFCVRFDLSRLPTRRAWWFGIGRLRLLGIDPRDYGSCDGSDLLAWVRGQLVQAGLPDDGRIWLQTFPRVLGYAFNPVSFWLCEDRDGNLRALIAEVRNTFDERHRYLLRAPGGVPIDSDTPLDCAKTFHVSPFCRVEGRYVFRVRETRRAACIAIDYHDNEGLSIRTSIGLRKTPLTAWSAVRAVARQPWLTFAVVACIHWQALRLWLRGVPFYGKHPPPPASRDDAAVDAVSPTQEQVQR</sequence>
<keyword evidence="3" id="KW-1185">Reference proteome</keyword>
<comment type="caution">
    <text evidence="2">The sequence shown here is derived from an EMBL/GenBank/DDBJ whole genome shotgun (WGS) entry which is preliminary data.</text>
</comment>
<dbReference type="PANTHER" id="PTHR33973:SF4">
    <property type="entry name" value="OS07G0153300 PROTEIN"/>
    <property type="match status" value="1"/>
</dbReference>
<dbReference type="EMBL" id="PNYA01000045">
    <property type="protein sequence ID" value="PMS14491.1"/>
    <property type="molecule type" value="Genomic_DNA"/>
</dbReference>
<dbReference type="RefSeq" id="WP_102649386.1">
    <property type="nucleotide sequence ID" value="NZ_PNYA01000045.1"/>
</dbReference>
<accession>A0A2N7VBF3</accession>
<dbReference type="Proteomes" id="UP000235616">
    <property type="component" value="Unassembled WGS sequence"/>
</dbReference>
<dbReference type="InterPro" id="IPR010775">
    <property type="entry name" value="DUF1365"/>
</dbReference>
<organism evidence="2 3">
    <name type="scientific">Trinickia dabaoshanensis</name>
    <dbReference type="NCBI Taxonomy" id="564714"/>
    <lineage>
        <taxon>Bacteria</taxon>
        <taxon>Pseudomonadati</taxon>
        <taxon>Pseudomonadota</taxon>
        <taxon>Betaproteobacteria</taxon>
        <taxon>Burkholderiales</taxon>
        <taxon>Burkholderiaceae</taxon>
        <taxon>Trinickia</taxon>
    </lineage>
</organism>
<reference evidence="2 3" key="1">
    <citation type="submission" date="2018-01" db="EMBL/GenBank/DDBJ databases">
        <title>Whole genome analyses suggest that Burkholderia sensu lato contains two further novel genera in the rhizoxinica-symbiotica group Mycetohabitans gen. nov., and Trinickia gen. nov.: implications for the evolution of diazotrophy and nodulation in the Burkholderiaceae.</title>
        <authorList>
            <person name="Estrada-de los Santos P."/>
            <person name="Palmer M."/>
            <person name="Chavez-Ramirez B."/>
            <person name="Beukes C."/>
            <person name="Steenkamp E.T."/>
            <person name="Hirsch A.M."/>
            <person name="Manyaka P."/>
            <person name="Maluk M."/>
            <person name="Lafos M."/>
            <person name="Crook M."/>
            <person name="Gross E."/>
            <person name="Simon M.F."/>
            <person name="Bueno dos Reis Junior F."/>
            <person name="Poole P.S."/>
            <person name="Venter S.N."/>
            <person name="James E.K."/>
        </authorList>
    </citation>
    <scope>NUCLEOTIDE SEQUENCE [LARGE SCALE GENOMIC DNA]</scope>
    <source>
        <strain evidence="2 3">GIMN1.004</strain>
    </source>
</reference>
<feature type="region of interest" description="Disordered" evidence="1">
    <location>
        <begin position="239"/>
        <end position="261"/>
    </location>
</feature>
<gene>
    <name evidence="2" type="ORF">C0Z18_31510</name>
</gene>
<evidence type="ECO:0000313" key="2">
    <source>
        <dbReference type="EMBL" id="PMS14491.1"/>
    </source>
</evidence>
<proteinExistence type="predicted"/>
<evidence type="ECO:0000256" key="1">
    <source>
        <dbReference type="SAM" id="MobiDB-lite"/>
    </source>
</evidence>
<protein>
    <submittedName>
        <fullName evidence="2">DUF1365 domain-containing protein</fullName>
    </submittedName>
</protein>